<evidence type="ECO:0000313" key="3">
    <source>
        <dbReference type="WBParaSite" id="EEL_0000884201-mRNA-1"/>
    </source>
</evidence>
<accession>A0A0R3S2B3</accession>
<keyword evidence="1" id="KW-0732">Signal</keyword>
<evidence type="ECO:0000313" key="2">
    <source>
        <dbReference type="Proteomes" id="UP000050640"/>
    </source>
</evidence>
<protein>
    <submittedName>
        <fullName evidence="3">Secreted protein</fullName>
    </submittedName>
</protein>
<dbReference type="Proteomes" id="UP000050640">
    <property type="component" value="Unplaced"/>
</dbReference>
<proteinExistence type="predicted"/>
<dbReference type="WBParaSite" id="EEL_0000884201-mRNA-1">
    <property type="protein sequence ID" value="EEL_0000884201-mRNA-1"/>
    <property type="gene ID" value="EEL_0000884201"/>
</dbReference>
<dbReference type="AlphaFoldDB" id="A0A0R3S2B3"/>
<evidence type="ECO:0000256" key="1">
    <source>
        <dbReference type="SAM" id="SignalP"/>
    </source>
</evidence>
<keyword evidence="2" id="KW-1185">Reference proteome</keyword>
<organism evidence="2 3">
    <name type="scientific">Elaeophora elaphi</name>
    <dbReference type="NCBI Taxonomy" id="1147741"/>
    <lineage>
        <taxon>Eukaryota</taxon>
        <taxon>Metazoa</taxon>
        <taxon>Ecdysozoa</taxon>
        <taxon>Nematoda</taxon>
        <taxon>Chromadorea</taxon>
        <taxon>Rhabditida</taxon>
        <taxon>Spirurina</taxon>
        <taxon>Spiruromorpha</taxon>
        <taxon>Filarioidea</taxon>
        <taxon>Onchocercidae</taxon>
        <taxon>Elaeophora</taxon>
    </lineage>
</organism>
<reference evidence="3" key="1">
    <citation type="submission" date="2017-02" db="UniProtKB">
        <authorList>
            <consortium name="WormBaseParasite"/>
        </authorList>
    </citation>
    <scope>IDENTIFICATION</scope>
</reference>
<name>A0A0R3S2B3_9BILA</name>
<sequence length="117" mass="13348">MFKELYLTVLFCIACLAVALSDLQPMNENNEMENIRVKRYGILGGYDSYLNNAPYSYKFKTPLFKVKIKSGYQNNFGQLPYGIGNTGAVYPPYGIGAYHPPPYYGYHYTPHGYGWYG</sequence>
<feature type="signal peptide" evidence="1">
    <location>
        <begin position="1"/>
        <end position="19"/>
    </location>
</feature>
<feature type="chain" id="PRO_5006447961" evidence="1">
    <location>
        <begin position="20"/>
        <end position="117"/>
    </location>
</feature>